<dbReference type="SUPFAM" id="SSF48452">
    <property type="entry name" value="TPR-like"/>
    <property type="match status" value="1"/>
</dbReference>
<name>A0A9W8PPZ4_9HYPO</name>
<gene>
    <name evidence="3" type="ORF">NW766_006477</name>
</gene>
<organism evidence="3 4">
    <name type="scientific">Fusarium irregulare</name>
    <dbReference type="NCBI Taxonomy" id="2494466"/>
    <lineage>
        <taxon>Eukaryota</taxon>
        <taxon>Fungi</taxon>
        <taxon>Dikarya</taxon>
        <taxon>Ascomycota</taxon>
        <taxon>Pezizomycotina</taxon>
        <taxon>Sordariomycetes</taxon>
        <taxon>Hypocreomycetidae</taxon>
        <taxon>Hypocreales</taxon>
        <taxon>Nectriaceae</taxon>
        <taxon>Fusarium</taxon>
        <taxon>Fusarium incarnatum-equiseti species complex</taxon>
    </lineage>
</organism>
<evidence type="ECO:0000313" key="4">
    <source>
        <dbReference type="Proteomes" id="UP001152130"/>
    </source>
</evidence>
<accession>A0A9W8PPZ4</accession>
<dbReference type="Proteomes" id="UP001152130">
    <property type="component" value="Unassembled WGS sequence"/>
</dbReference>
<feature type="domain" description="CHAT" evidence="2">
    <location>
        <begin position="532"/>
        <end position="860"/>
    </location>
</feature>
<dbReference type="Gene3D" id="1.25.40.10">
    <property type="entry name" value="Tetratricopeptide repeat domain"/>
    <property type="match status" value="1"/>
</dbReference>
<keyword evidence="4" id="KW-1185">Reference proteome</keyword>
<dbReference type="AlphaFoldDB" id="A0A9W8PPZ4"/>
<reference evidence="3" key="1">
    <citation type="submission" date="2022-10" db="EMBL/GenBank/DDBJ databases">
        <title>Fusarium specimens isolated from Avocado Roots.</title>
        <authorList>
            <person name="Stajich J."/>
            <person name="Roper C."/>
            <person name="Heimlech-Rivalta G."/>
        </authorList>
    </citation>
    <scope>NUCLEOTIDE SEQUENCE</scope>
    <source>
        <strain evidence="3">CF00143</strain>
    </source>
</reference>
<dbReference type="EMBL" id="JAPDHF010000008">
    <property type="protein sequence ID" value="KAJ4014225.1"/>
    <property type="molecule type" value="Genomic_DNA"/>
</dbReference>
<dbReference type="InterPro" id="IPR024983">
    <property type="entry name" value="CHAT_dom"/>
</dbReference>
<dbReference type="OrthoDB" id="9991317at2759"/>
<dbReference type="InterPro" id="IPR011990">
    <property type="entry name" value="TPR-like_helical_dom_sf"/>
</dbReference>
<protein>
    <recommendedName>
        <fullName evidence="2">CHAT domain-containing protein</fullName>
    </recommendedName>
</protein>
<comment type="caution">
    <text evidence="3">The sequence shown here is derived from an EMBL/GenBank/DDBJ whole genome shotgun (WGS) entry which is preliminary data.</text>
</comment>
<evidence type="ECO:0000313" key="3">
    <source>
        <dbReference type="EMBL" id="KAJ4014225.1"/>
    </source>
</evidence>
<dbReference type="Pfam" id="PF12770">
    <property type="entry name" value="CHAT"/>
    <property type="match status" value="1"/>
</dbReference>
<sequence>MDRVEQTIQEVRQAIVDIPENSQDRALYLFRLAKQLNRKHSTTGSIAYLDEGIRILQLAVNVVPEEHLNRGRIIHNLSSQLHDRYVRNKSMTDLNKAILIARDSIDALQEDDPALPLFFGNLGNLLMDRYYGKGVKWDLDEAIDCIRQALNAIGNDDQARASLLDRLGISLGHYHWRGGIGSDPALKGYLEEAITVSRQAVKLTPKDHPALAGRLKNLGTHLGHKYHSTKTKDQAELRECIKCHVAAVHAEQSPTLRRIQAADDVLSYCADVPDWDLAYEVSTSAIALFPKLIFRSQKHSDKLHMLGQVSGLASEAAAVALNAGMDLGTVLTILEEGRGVLSQSMDEMRTDRGSLQAQHPQYAEELNQLRGALDNPLQYTEALDDPEETWQAESQRKKETDEKLDEALAKIRKEPGFEDYLLPPSETDMKAAAEKGPIVVINVSRFRCDAIIIETDRLRLLPLPKLTLPDIEGAYQIQQIEPSTPFQKVESVSNSNFDLWDTLISRNNWDVPSESNWGGLSKKPTDALGSPKVLRWLWETITEPVLSFLGYTSAPEDGIWPHIWWIPTGSLSRFAIHAAGDYYPGTHDTVLDRTVSSYNSSIKSIIQGRQREAVVRESQYALLVAMESTKGYRADLPFASKEISMVSDICRSMSLNPVQPGQQKQDIIPHLRDCTIFHFAGHGQSDNQNPLSSKLLLNDWDIDPFTVTSLFDTKLHDDPPFLAYLSACGTGRIDNERFSDESIHLISACQLAGFRHVVGTLWEVNDESCVQTARVLYERLRGDGISDDAVARGLHAAARHLKDEWSKKLSNGWRGARLVALMKRKLQEVERDGERDIVFCDDDEGEDFGPLHWVPFVHFGV</sequence>
<feature type="region of interest" description="Disordered" evidence="1">
    <location>
        <begin position="383"/>
        <end position="402"/>
    </location>
</feature>
<evidence type="ECO:0000259" key="2">
    <source>
        <dbReference type="Pfam" id="PF12770"/>
    </source>
</evidence>
<evidence type="ECO:0000256" key="1">
    <source>
        <dbReference type="SAM" id="MobiDB-lite"/>
    </source>
</evidence>
<proteinExistence type="predicted"/>